<gene>
    <name evidence="1" type="ORF">IQ236_00695</name>
</gene>
<organism evidence="1 2">
    <name type="scientific">Planktothrix mougeotii LEGE 06226</name>
    <dbReference type="NCBI Taxonomy" id="1828728"/>
    <lineage>
        <taxon>Bacteria</taxon>
        <taxon>Bacillati</taxon>
        <taxon>Cyanobacteriota</taxon>
        <taxon>Cyanophyceae</taxon>
        <taxon>Oscillatoriophycideae</taxon>
        <taxon>Oscillatoriales</taxon>
        <taxon>Microcoleaceae</taxon>
        <taxon>Planktothrix</taxon>
    </lineage>
</organism>
<evidence type="ECO:0000313" key="2">
    <source>
        <dbReference type="Proteomes" id="UP000640725"/>
    </source>
</evidence>
<name>A0ABR9U5L5_9CYAN</name>
<evidence type="ECO:0000313" key="1">
    <source>
        <dbReference type="EMBL" id="MBE9141738.1"/>
    </source>
</evidence>
<sequence>MRQLALFIRTQWKQDHWFGFIKHGNQYEDNAYFDSRDYQGDIKDLSPNTPVQFERGKNDRGYFAINVQLIN</sequence>
<dbReference type="InterPro" id="IPR012340">
    <property type="entry name" value="NA-bd_OB-fold"/>
</dbReference>
<comment type="caution">
    <text evidence="1">The sequence shown here is derived from an EMBL/GenBank/DDBJ whole genome shotgun (WGS) entry which is preliminary data.</text>
</comment>
<dbReference type="EMBL" id="JADEWU010000001">
    <property type="protein sequence ID" value="MBE9141738.1"/>
    <property type="molecule type" value="Genomic_DNA"/>
</dbReference>
<protein>
    <submittedName>
        <fullName evidence="1">Cold shock domain-containing protein</fullName>
    </submittedName>
</protein>
<dbReference type="Gene3D" id="2.40.50.140">
    <property type="entry name" value="Nucleic acid-binding proteins"/>
    <property type="match status" value="1"/>
</dbReference>
<keyword evidence="2" id="KW-1185">Reference proteome</keyword>
<dbReference type="SUPFAM" id="SSF50249">
    <property type="entry name" value="Nucleic acid-binding proteins"/>
    <property type="match status" value="1"/>
</dbReference>
<reference evidence="1 2" key="1">
    <citation type="submission" date="2020-10" db="EMBL/GenBank/DDBJ databases">
        <authorList>
            <person name="Castelo-Branco R."/>
            <person name="Eusebio N."/>
            <person name="Adriana R."/>
            <person name="Vieira A."/>
            <person name="Brugerolle De Fraissinette N."/>
            <person name="Rezende De Castro R."/>
            <person name="Schneider M.P."/>
            <person name="Vasconcelos V."/>
            <person name="Leao P.N."/>
        </authorList>
    </citation>
    <scope>NUCLEOTIDE SEQUENCE [LARGE SCALE GENOMIC DNA]</scope>
    <source>
        <strain evidence="1 2">LEGE 06226</strain>
    </source>
</reference>
<dbReference type="Proteomes" id="UP000640725">
    <property type="component" value="Unassembled WGS sequence"/>
</dbReference>
<accession>A0ABR9U5L5</accession>
<proteinExistence type="predicted"/>